<dbReference type="InterPro" id="IPR011234">
    <property type="entry name" value="Fumarylacetoacetase-like_C"/>
</dbReference>
<dbReference type="PANTHER" id="PTHR42796:SF7">
    <property type="entry name" value="2-DEHYDRO-3-DEOXY-D-ARABINONATE DEHYDRATASE"/>
    <property type="match status" value="1"/>
</dbReference>
<dbReference type="RefSeq" id="WP_013665912.1">
    <property type="nucleotide sequence ID" value="NZ_JBHLWO010000007.1"/>
</dbReference>
<evidence type="ECO:0000256" key="2">
    <source>
        <dbReference type="ARBA" id="ARBA00022723"/>
    </source>
</evidence>
<comment type="caution">
    <text evidence="4">The sequence shown here is derived from an EMBL/GenBank/DDBJ whole genome shotgun (WGS) entry which is preliminary data.</text>
</comment>
<keyword evidence="2" id="KW-0479">Metal-binding</keyword>
<dbReference type="Gene3D" id="3.90.850.10">
    <property type="entry name" value="Fumarylacetoacetase-like, C-terminal domain"/>
    <property type="match status" value="1"/>
</dbReference>
<dbReference type="SUPFAM" id="SSF56529">
    <property type="entry name" value="FAH"/>
    <property type="match status" value="1"/>
</dbReference>
<evidence type="ECO:0000313" key="5">
    <source>
        <dbReference type="Proteomes" id="UP001589774"/>
    </source>
</evidence>
<reference evidence="4 5" key="1">
    <citation type="submission" date="2024-09" db="EMBL/GenBank/DDBJ databases">
        <authorList>
            <person name="Sun Q."/>
            <person name="Mori K."/>
        </authorList>
    </citation>
    <scope>NUCLEOTIDE SEQUENCE [LARGE SCALE GENOMIC DNA]</scope>
    <source>
        <strain evidence="4 5">CCM 7765</strain>
    </source>
</reference>
<proteinExistence type="inferred from homology"/>
<dbReference type="GO" id="GO:0016787">
    <property type="term" value="F:hydrolase activity"/>
    <property type="evidence" value="ECO:0007669"/>
    <property type="project" value="UniProtKB-KW"/>
</dbReference>
<dbReference type="Proteomes" id="UP001589774">
    <property type="component" value="Unassembled WGS sequence"/>
</dbReference>
<dbReference type="PANTHER" id="PTHR42796">
    <property type="entry name" value="FUMARYLACETOACETATE HYDROLASE DOMAIN-CONTAINING PROTEIN 2A-RELATED"/>
    <property type="match status" value="1"/>
</dbReference>
<evidence type="ECO:0000313" key="4">
    <source>
        <dbReference type="EMBL" id="MFC0321786.1"/>
    </source>
</evidence>
<comment type="similarity">
    <text evidence="1">Belongs to the FAH family.</text>
</comment>
<accession>A0ABV6HSD1</accession>
<dbReference type="Pfam" id="PF01557">
    <property type="entry name" value="FAA_hydrolase"/>
    <property type="match status" value="1"/>
</dbReference>
<name>A0ABV6HSD1_9SPHI</name>
<evidence type="ECO:0000256" key="1">
    <source>
        <dbReference type="ARBA" id="ARBA00010211"/>
    </source>
</evidence>
<keyword evidence="5" id="KW-1185">Reference proteome</keyword>
<dbReference type="EMBL" id="JBHLWO010000007">
    <property type="protein sequence ID" value="MFC0321786.1"/>
    <property type="molecule type" value="Genomic_DNA"/>
</dbReference>
<dbReference type="InterPro" id="IPR051121">
    <property type="entry name" value="FAH"/>
</dbReference>
<dbReference type="InterPro" id="IPR036663">
    <property type="entry name" value="Fumarylacetoacetase_C_sf"/>
</dbReference>
<feature type="domain" description="Fumarylacetoacetase-like C-terminal" evidence="3">
    <location>
        <begin position="102"/>
        <end position="278"/>
    </location>
</feature>
<keyword evidence="4" id="KW-0378">Hydrolase</keyword>
<gene>
    <name evidence="4" type="ORF">ACFFI0_25965</name>
</gene>
<organism evidence="4 5">
    <name type="scientific">Olivibacter oleidegradans</name>
    <dbReference type="NCBI Taxonomy" id="760123"/>
    <lineage>
        <taxon>Bacteria</taxon>
        <taxon>Pseudomonadati</taxon>
        <taxon>Bacteroidota</taxon>
        <taxon>Sphingobacteriia</taxon>
        <taxon>Sphingobacteriales</taxon>
        <taxon>Sphingobacteriaceae</taxon>
        <taxon>Olivibacter</taxon>
    </lineage>
</organism>
<sequence>MNLYKTKTENILKVDNSYHVIPGNWDQLINRQNLYGYLKSQLNTAPAIAEGKAKNLLEEGVLPPIGSQEVWAAGVTYLRSMEARMEEAKDSGGADLYDRVYHAERPELFFKAFPHKVSGHKGAVSIRKDSVWNVPEPELTLFINSYGTIEGYTVGNDMSSRSIEGENALYLPQAKVYDRSAALGPCLYVPASPLDPGTLIEMDILREGKLMFRDSVAISRIKRPLTELVSYLYRESTFKDGSFLMTGTCLVPPSDFTLLPEDEILITIEPIGTLRNTVAYNPSV</sequence>
<evidence type="ECO:0000259" key="3">
    <source>
        <dbReference type="Pfam" id="PF01557"/>
    </source>
</evidence>
<protein>
    <submittedName>
        <fullName evidence="4">Fumarylacetoacetate hydrolase family protein</fullName>
    </submittedName>
</protein>